<proteinExistence type="predicted"/>
<feature type="domain" description="DUF4283" evidence="2">
    <location>
        <begin position="37"/>
        <end position="117"/>
    </location>
</feature>
<protein>
    <recommendedName>
        <fullName evidence="2">DUF4283 domain-containing protein</fullName>
    </recommendedName>
</protein>
<sequence length="615" mass="67752">MENQAIHELTNSITKSLTIPSQVMQIPTEILRANGNLWNNTVILSLLNGGHLNPNLVMGKVKAKWRVGDSCDIDRAGHNMFVCRFANSADQERVEEQQPWVTLGCIILMEPFSAELNVSSIKFKTLPLWMSFKGLELEHMHLNIVGLIATAAGTVSTILPMGVIPRTAKGFCAHVKVNVLKPLVQGVAVNTISRGDVWVTFKYNNLPGLYCTICLQLGHVRSNCYPDATAEHIDQAARQAMTSKAEENMQITLWPHEGIHFPAELSAMGVPSLNITKVGLDENSQVHDDISMGQAGKYMTCSKVTQKWADLGLLTDEDEARIVGIRHNKGLSIKEPDSGKVTVKPKTLTQGPTSRKGKKPMEYIPPSPEHEEKTNDINSEKNGNKPPPTPTTEIKKRRGRPPGSINKINKGKNIAGSDHISTKFEVGTKKRKLFENDASPQMLQYIPDTSHISPIIEENNDNPSFNQDSQTLDLISKLISNPDLTTSLVNQGILNPEILKHLPKNKSNPWLNSNSLPNLQNTSLNSPEMINQELLMAAPDTYETATTHATNFGEQNVTFDPYGGTEERQIQYAIDLSMGVHSSYVHDDAPTLISKVLAGISSIMPVKLPTTPGWP</sequence>
<feature type="region of interest" description="Disordered" evidence="1">
    <location>
        <begin position="331"/>
        <end position="422"/>
    </location>
</feature>
<keyword evidence="4" id="KW-1185">Reference proteome</keyword>
<dbReference type="InterPro" id="IPR025558">
    <property type="entry name" value="DUF4283"/>
</dbReference>
<dbReference type="AlphaFoldDB" id="A0A7J6WKV4"/>
<evidence type="ECO:0000313" key="3">
    <source>
        <dbReference type="EMBL" id="KAF5198011.1"/>
    </source>
</evidence>
<name>A0A7J6WKV4_THATH</name>
<dbReference type="PANTHER" id="PTHR31286">
    <property type="entry name" value="GLYCINE-RICH CELL WALL STRUCTURAL PROTEIN 1.8-LIKE"/>
    <property type="match status" value="1"/>
</dbReference>
<comment type="caution">
    <text evidence="3">The sequence shown here is derived from an EMBL/GenBank/DDBJ whole genome shotgun (WGS) entry which is preliminary data.</text>
</comment>
<dbReference type="OrthoDB" id="966987at2759"/>
<dbReference type="PANTHER" id="PTHR31286:SF167">
    <property type="entry name" value="OS09G0268800 PROTEIN"/>
    <property type="match status" value="1"/>
</dbReference>
<organism evidence="3 4">
    <name type="scientific">Thalictrum thalictroides</name>
    <name type="common">Rue-anemone</name>
    <name type="synonym">Anemone thalictroides</name>
    <dbReference type="NCBI Taxonomy" id="46969"/>
    <lineage>
        <taxon>Eukaryota</taxon>
        <taxon>Viridiplantae</taxon>
        <taxon>Streptophyta</taxon>
        <taxon>Embryophyta</taxon>
        <taxon>Tracheophyta</taxon>
        <taxon>Spermatophyta</taxon>
        <taxon>Magnoliopsida</taxon>
        <taxon>Ranunculales</taxon>
        <taxon>Ranunculaceae</taxon>
        <taxon>Thalictroideae</taxon>
        <taxon>Thalictrum</taxon>
    </lineage>
</organism>
<reference evidence="3 4" key="1">
    <citation type="submission" date="2020-06" db="EMBL/GenBank/DDBJ databases">
        <title>Transcriptomic and genomic resources for Thalictrum thalictroides and T. hernandezii: Facilitating candidate gene discovery in an emerging model plant lineage.</title>
        <authorList>
            <person name="Arias T."/>
            <person name="Riano-Pachon D.M."/>
            <person name="Di Stilio V.S."/>
        </authorList>
    </citation>
    <scope>NUCLEOTIDE SEQUENCE [LARGE SCALE GENOMIC DNA]</scope>
    <source>
        <strain evidence="4">cv. WT478/WT964</strain>
        <tissue evidence="3">Leaves</tissue>
    </source>
</reference>
<dbReference type="InterPro" id="IPR040256">
    <property type="entry name" value="At4g02000-like"/>
</dbReference>
<evidence type="ECO:0000313" key="4">
    <source>
        <dbReference type="Proteomes" id="UP000554482"/>
    </source>
</evidence>
<evidence type="ECO:0000259" key="2">
    <source>
        <dbReference type="Pfam" id="PF14111"/>
    </source>
</evidence>
<dbReference type="Pfam" id="PF14111">
    <property type="entry name" value="DUF4283"/>
    <property type="match status" value="1"/>
</dbReference>
<gene>
    <name evidence="3" type="ORF">FRX31_012402</name>
</gene>
<evidence type="ECO:0000256" key="1">
    <source>
        <dbReference type="SAM" id="MobiDB-lite"/>
    </source>
</evidence>
<accession>A0A7J6WKV4</accession>
<feature type="compositionally biased region" description="Basic and acidic residues" evidence="1">
    <location>
        <begin position="368"/>
        <end position="383"/>
    </location>
</feature>
<dbReference type="EMBL" id="JABWDY010013875">
    <property type="protein sequence ID" value="KAF5198011.1"/>
    <property type="molecule type" value="Genomic_DNA"/>
</dbReference>
<dbReference type="Proteomes" id="UP000554482">
    <property type="component" value="Unassembled WGS sequence"/>
</dbReference>